<name>A0A919SH53_9ACTN</name>
<evidence type="ECO:0000313" key="3">
    <source>
        <dbReference type="EMBL" id="GIM71780.1"/>
    </source>
</evidence>
<dbReference type="EMBL" id="BOQP01000011">
    <property type="protein sequence ID" value="GIM71780.1"/>
    <property type="molecule type" value="Genomic_DNA"/>
</dbReference>
<feature type="domain" description="HNH nuclease" evidence="2">
    <location>
        <begin position="89"/>
        <end position="145"/>
    </location>
</feature>
<dbReference type="SMART" id="SM00507">
    <property type="entry name" value="HNHc"/>
    <property type="match status" value="1"/>
</dbReference>
<feature type="region of interest" description="Disordered" evidence="1">
    <location>
        <begin position="48"/>
        <end position="73"/>
    </location>
</feature>
<dbReference type="GO" id="GO:0008270">
    <property type="term" value="F:zinc ion binding"/>
    <property type="evidence" value="ECO:0007669"/>
    <property type="project" value="InterPro"/>
</dbReference>
<organism evidence="3 4">
    <name type="scientific">Winogradskya consettensis</name>
    <dbReference type="NCBI Taxonomy" id="113560"/>
    <lineage>
        <taxon>Bacteria</taxon>
        <taxon>Bacillati</taxon>
        <taxon>Actinomycetota</taxon>
        <taxon>Actinomycetes</taxon>
        <taxon>Micromonosporales</taxon>
        <taxon>Micromonosporaceae</taxon>
        <taxon>Winogradskya</taxon>
    </lineage>
</organism>
<evidence type="ECO:0000259" key="2">
    <source>
        <dbReference type="SMART" id="SM00507"/>
    </source>
</evidence>
<evidence type="ECO:0000313" key="4">
    <source>
        <dbReference type="Proteomes" id="UP000680865"/>
    </source>
</evidence>
<dbReference type="InterPro" id="IPR003615">
    <property type="entry name" value="HNH_nuc"/>
</dbReference>
<reference evidence="3" key="1">
    <citation type="submission" date="2021-03" db="EMBL/GenBank/DDBJ databases">
        <title>Whole genome shotgun sequence of Actinoplanes consettensis NBRC 14913.</title>
        <authorList>
            <person name="Komaki H."/>
            <person name="Tamura T."/>
        </authorList>
    </citation>
    <scope>NUCLEOTIDE SEQUENCE</scope>
    <source>
        <strain evidence="3">NBRC 14913</strain>
    </source>
</reference>
<dbReference type="AlphaFoldDB" id="A0A919SH53"/>
<dbReference type="InterPro" id="IPR009057">
    <property type="entry name" value="Homeodomain-like_sf"/>
</dbReference>
<dbReference type="GO" id="GO:0003676">
    <property type="term" value="F:nucleic acid binding"/>
    <property type="evidence" value="ECO:0007669"/>
    <property type="project" value="InterPro"/>
</dbReference>
<feature type="compositionally biased region" description="Basic residues" evidence="1">
    <location>
        <begin position="60"/>
        <end position="69"/>
    </location>
</feature>
<feature type="region of interest" description="Disordered" evidence="1">
    <location>
        <begin position="206"/>
        <end position="248"/>
    </location>
</feature>
<dbReference type="InterPro" id="IPR002711">
    <property type="entry name" value="HNH"/>
</dbReference>
<protein>
    <recommendedName>
        <fullName evidence="2">HNH nuclease domain-containing protein</fullName>
    </recommendedName>
</protein>
<gene>
    <name evidence="3" type="ORF">Aco04nite_27030</name>
</gene>
<dbReference type="Pfam" id="PF01844">
    <property type="entry name" value="HNH"/>
    <property type="match status" value="1"/>
</dbReference>
<sequence length="248" mass="27558">MAKARYTQEVLKEAVIASTSMAGVMRHLGLRPAGGTHAHLRRRIDQLGIDSSHFTGQSHAHNRPSSRRRRPEEVMIERPTTRKREAPHVLRRALTESGRPCRCADCGNGGEWQGRPMTLQVDHINGMHWDCRADNLRFLCPNCHSQTRTFAGRNRFECTYVVEGPITDEIRIDVITRVNRGEISAAAASRLLKCAPWTIRQYRDRLTETGGLKPPPRKRGVRPTTDAGSITRAAINGSAGTTASPPAV</sequence>
<comment type="caution">
    <text evidence="3">The sequence shown here is derived from an EMBL/GenBank/DDBJ whole genome shotgun (WGS) entry which is preliminary data.</text>
</comment>
<accession>A0A919SH53</accession>
<dbReference type="RefSeq" id="WP_212997568.1">
    <property type="nucleotide sequence ID" value="NZ_BAAATW010000008.1"/>
</dbReference>
<dbReference type="GO" id="GO:0004519">
    <property type="term" value="F:endonuclease activity"/>
    <property type="evidence" value="ECO:0007669"/>
    <property type="project" value="InterPro"/>
</dbReference>
<evidence type="ECO:0000256" key="1">
    <source>
        <dbReference type="SAM" id="MobiDB-lite"/>
    </source>
</evidence>
<dbReference type="Proteomes" id="UP000680865">
    <property type="component" value="Unassembled WGS sequence"/>
</dbReference>
<feature type="compositionally biased region" description="Polar residues" evidence="1">
    <location>
        <begin position="238"/>
        <end position="248"/>
    </location>
</feature>
<dbReference type="SUPFAM" id="SSF46689">
    <property type="entry name" value="Homeodomain-like"/>
    <property type="match status" value="1"/>
</dbReference>
<keyword evidence="4" id="KW-1185">Reference proteome</keyword>
<dbReference type="CDD" id="cd00085">
    <property type="entry name" value="HNHc"/>
    <property type="match status" value="1"/>
</dbReference>
<proteinExistence type="predicted"/>